<keyword evidence="1" id="KW-0614">Plasmid</keyword>
<evidence type="ECO:0000313" key="1">
    <source>
        <dbReference type="EMBL" id="AAL45805.1"/>
    </source>
</evidence>
<reference evidence="1 2" key="1">
    <citation type="journal article" date="2001" name="Science">
        <title>The genome of the natural genetic engineer Agrobacterium tumefaciens C58.</title>
        <authorList>
            <person name="Wood D.W."/>
            <person name="Setubal J.C."/>
            <person name="Kaul R."/>
            <person name="Monks D.E."/>
            <person name="Kitajima J.P."/>
            <person name="Okura V.K."/>
            <person name="Zhou Y."/>
            <person name="Chen L."/>
            <person name="Wood G.E."/>
            <person name="Almeida N.F.Jr."/>
            <person name="Woo L."/>
            <person name="Chen Y."/>
            <person name="Paulsen I.T."/>
            <person name="Eisen J.A."/>
            <person name="Karp P.D."/>
            <person name="Bovee D.Sr."/>
            <person name="Chapman P."/>
            <person name="Clendenning J."/>
            <person name="Deatherage G."/>
            <person name="Gillet W."/>
            <person name="Grant C."/>
            <person name="Kutyavin T."/>
            <person name="Levy R."/>
            <person name="Li M.J."/>
            <person name="McClelland E."/>
            <person name="Palmieri A."/>
            <person name="Raymond C."/>
            <person name="Rouse G."/>
            <person name="Saenphimmachak C."/>
            <person name="Wu Z."/>
            <person name="Romero P."/>
            <person name="Gordon D."/>
            <person name="Zhang S."/>
            <person name="Yoo H."/>
            <person name="Tao Y."/>
            <person name="Biddle P."/>
            <person name="Jung M."/>
            <person name="Krespan W."/>
            <person name="Perry M."/>
            <person name="Gordon-Kamm B."/>
            <person name="Liao L."/>
            <person name="Kim S."/>
            <person name="Hendrick C."/>
            <person name="Zhao Z.Y."/>
            <person name="Dolan M."/>
            <person name="Chumley F."/>
            <person name="Tingey S.V."/>
            <person name="Tomb J.F."/>
            <person name="Gordon M.P."/>
            <person name="Olson M.V."/>
            <person name="Nester E.W."/>
        </authorList>
    </citation>
    <scope>NUCLEOTIDE SEQUENCE [LARGE SCALE GENOMIC DNA]</scope>
    <source>
        <strain evidence="2">C58 / ATCC 33970</strain>
    </source>
</reference>
<dbReference type="KEGG" id="atu:Atu5115"/>
<name>Q8UKI7_AGRFC</name>
<dbReference type="BioCyc" id="AGRO:ATU5115-MONOMER"/>
<dbReference type="Proteomes" id="UP000000813">
    <property type="component" value="Plasmid At"/>
</dbReference>
<dbReference type="EMBL" id="AE007872">
    <property type="protein sequence ID" value="AAL45805.1"/>
    <property type="molecule type" value="Genomic_DNA"/>
</dbReference>
<sequence length="88" mass="9793">MASDQVASQLSRKDKRVKGIADKFVKLPFPAFRQISATGTPSSPCLKMNDFWASEKFDAFILPLLVPTGKLSRKTPVMNWSSFQGSEQ</sequence>
<dbReference type="AlphaFoldDB" id="Q8UKI7"/>
<evidence type="ECO:0000313" key="2">
    <source>
        <dbReference type="Proteomes" id="UP000000813"/>
    </source>
</evidence>
<dbReference type="EnsemblBacteria" id="AAL45805">
    <property type="protein sequence ID" value="AAL45805"/>
    <property type="gene ID" value="Atu5115"/>
</dbReference>
<proteinExistence type="predicted"/>
<accession>Q8UKI7</accession>
<dbReference type="OrthoDB" id="7875870at2"/>
<gene>
    <name evidence="1" type="ordered locus">Atu5115</name>
</gene>
<dbReference type="HOGENOM" id="CLU_2476475_0_0_5"/>
<organism evidence="1 2">
    <name type="scientific">Agrobacterium fabrum (strain C58 / ATCC 33970)</name>
    <name type="common">Agrobacterium tumefaciens (strain C58)</name>
    <dbReference type="NCBI Taxonomy" id="176299"/>
    <lineage>
        <taxon>Bacteria</taxon>
        <taxon>Pseudomonadati</taxon>
        <taxon>Pseudomonadota</taxon>
        <taxon>Alphaproteobacteria</taxon>
        <taxon>Hyphomicrobiales</taxon>
        <taxon>Rhizobiaceae</taxon>
        <taxon>Rhizobium/Agrobacterium group</taxon>
        <taxon>Agrobacterium</taxon>
        <taxon>Agrobacterium tumefaciens complex</taxon>
    </lineage>
</organism>
<reference evidence="1 2" key="2">
    <citation type="journal article" date="2001" name="Science">
        <title>Genome sequence of the plant pathogen and biotechnology agent Agrobacterium tumefaciens C58.</title>
        <authorList>
            <person name="Goodner B."/>
            <person name="Hinkle G."/>
            <person name="Gattung S."/>
            <person name="Miller N."/>
            <person name="Blanchard M."/>
            <person name="Qurollo B."/>
            <person name="Goldman B.S."/>
            <person name="Cao Y."/>
            <person name="Askenazi M."/>
            <person name="Halling C."/>
            <person name="Mullin L."/>
            <person name="Houmiel K."/>
            <person name="Gordon J."/>
            <person name="Vaudin M."/>
            <person name="Iartchouk O."/>
            <person name="Epp A."/>
            <person name="Liu F."/>
            <person name="Wollam C."/>
            <person name="Allinger M."/>
            <person name="Doughty D."/>
            <person name="Scott C."/>
            <person name="Lappas C."/>
            <person name="Markelz B."/>
            <person name="Flanagan C."/>
            <person name="Crowell C."/>
            <person name="Gurson J."/>
            <person name="Lomo C."/>
            <person name="Sear C."/>
            <person name="Strub G."/>
            <person name="Cielo C."/>
            <person name="Slater S."/>
        </authorList>
    </citation>
    <scope>NUCLEOTIDE SEQUENCE [LARGE SCALE GENOMIC DNA]</scope>
    <source>
        <strain evidence="2">C58 / ATCC 33970</strain>
    </source>
</reference>
<dbReference type="PIR" id="AG3173">
    <property type="entry name" value="AG3173"/>
</dbReference>
<geneLocation type="plasmid" evidence="1 2">
    <name>At</name>
</geneLocation>
<protein>
    <submittedName>
        <fullName evidence="1">Uncharacterized protein</fullName>
    </submittedName>
</protein>
<keyword evidence="2" id="KW-1185">Reference proteome</keyword>